<keyword evidence="2" id="KW-1185">Reference proteome</keyword>
<accession>A0ABW7ECD6</accession>
<dbReference type="EMBL" id="JBIENY010000499">
    <property type="protein sequence ID" value="MFG6300599.1"/>
    <property type="molecule type" value="Genomic_DNA"/>
</dbReference>
<sequence length="166" mass="17594">PSITETTASHPVSGDLGGKSLPLTEAVVVACMVFRPVKAARFAISPAGLIERCLADPRRHPCSSSGQQPGQSLAPSQAVDIGWHAFILHTVDYAAFCEQVAGRFVHHVPTDEADEMSGEARAIRERTLAAIAAAGYTVDEELWPDLANCSQCHAGCTDSPNSGKRQ</sequence>
<comment type="caution">
    <text evidence="1">The sequence shown here is derived from an EMBL/GenBank/DDBJ whole genome shotgun (WGS) entry which is preliminary data.</text>
</comment>
<feature type="non-terminal residue" evidence="1">
    <location>
        <position position="1"/>
    </location>
</feature>
<dbReference type="RefSeq" id="WP_394396013.1">
    <property type="nucleotide sequence ID" value="NZ_JBIENY010000499.1"/>
</dbReference>
<dbReference type="Proteomes" id="UP001605990">
    <property type="component" value="Unassembled WGS sequence"/>
</dbReference>
<proteinExistence type="predicted"/>
<organism evidence="1 2">
    <name type="scientific">Streptomyces rochei</name>
    <name type="common">Streptomyces parvullus</name>
    <dbReference type="NCBI Taxonomy" id="1928"/>
    <lineage>
        <taxon>Bacteria</taxon>
        <taxon>Bacillati</taxon>
        <taxon>Actinomycetota</taxon>
        <taxon>Actinomycetes</taxon>
        <taxon>Kitasatosporales</taxon>
        <taxon>Streptomycetaceae</taxon>
        <taxon>Streptomyces</taxon>
        <taxon>Streptomyces rochei group</taxon>
    </lineage>
</organism>
<protein>
    <submittedName>
        <fullName evidence="1">Glycine-rich domain-containing protein</fullName>
    </submittedName>
</protein>
<evidence type="ECO:0000313" key="2">
    <source>
        <dbReference type="Proteomes" id="UP001605990"/>
    </source>
</evidence>
<evidence type="ECO:0000313" key="1">
    <source>
        <dbReference type="EMBL" id="MFG6300599.1"/>
    </source>
</evidence>
<gene>
    <name evidence="1" type="ORF">ACGU38_35255</name>
</gene>
<reference evidence="1 2" key="1">
    <citation type="submission" date="2024-10" db="EMBL/GenBank/DDBJ databases">
        <title>Draft genome assembly of a novel steroid transforming actinomycete isolated from African clawed frog Xenopus laevis.</title>
        <authorList>
            <person name="Bragin E."/>
            <person name="Kollerov V."/>
            <person name="Donova M.V."/>
        </authorList>
    </citation>
    <scope>NUCLEOTIDE SEQUENCE [LARGE SCALE GENOMIC DNA]</scope>
    <source>
        <strain evidence="1 2">MTOC-St3</strain>
    </source>
</reference>
<name>A0ABW7ECD6_STRRO</name>